<proteinExistence type="predicted"/>
<evidence type="ECO:0000313" key="1">
    <source>
        <dbReference type="EMBL" id="MBB5725807.1"/>
    </source>
</evidence>
<evidence type="ECO:0000313" key="2">
    <source>
        <dbReference type="Proteomes" id="UP000560131"/>
    </source>
</evidence>
<name>A0ABR6N4V4_9SPHN</name>
<sequence>MASVTMLQLFSESLTALAGTNVSLRDAAIWIASPLAGSGSLPPRRTFPKYHPFRESFGRRDSQ</sequence>
<dbReference type="Proteomes" id="UP000560131">
    <property type="component" value="Unassembled WGS sequence"/>
</dbReference>
<dbReference type="EMBL" id="JACIJN010000005">
    <property type="protein sequence ID" value="MBB5725807.1"/>
    <property type="molecule type" value="Genomic_DNA"/>
</dbReference>
<accession>A0ABR6N4V4</accession>
<protein>
    <submittedName>
        <fullName evidence="1">Uncharacterized protein</fullName>
    </submittedName>
</protein>
<keyword evidence="2" id="KW-1185">Reference proteome</keyword>
<gene>
    <name evidence="1" type="ORF">FHS97_001739</name>
</gene>
<organism evidence="1 2">
    <name type="scientific">Sphingomonas endophytica</name>
    <dbReference type="NCBI Taxonomy" id="869719"/>
    <lineage>
        <taxon>Bacteria</taxon>
        <taxon>Pseudomonadati</taxon>
        <taxon>Pseudomonadota</taxon>
        <taxon>Alphaproteobacteria</taxon>
        <taxon>Sphingomonadales</taxon>
        <taxon>Sphingomonadaceae</taxon>
        <taxon>Sphingomonas</taxon>
    </lineage>
</organism>
<comment type="caution">
    <text evidence="1">The sequence shown here is derived from an EMBL/GenBank/DDBJ whole genome shotgun (WGS) entry which is preliminary data.</text>
</comment>
<reference evidence="1 2" key="1">
    <citation type="submission" date="2020-08" db="EMBL/GenBank/DDBJ databases">
        <title>Genomic Encyclopedia of Type Strains, Phase IV (KMG-IV): sequencing the most valuable type-strain genomes for metagenomic binning, comparative biology and taxonomic classification.</title>
        <authorList>
            <person name="Goeker M."/>
        </authorList>
    </citation>
    <scope>NUCLEOTIDE SEQUENCE [LARGE SCALE GENOMIC DNA]</scope>
    <source>
        <strain evidence="1 2">DSM 101535</strain>
    </source>
</reference>